<evidence type="ECO:0000313" key="2">
    <source>
        <dbReference type="EMBL" id="OQR40848.1"/>
    </source>
</evidence>
<name>A0A1V9VAK1_9BACT</name>
<keyword evidence="2" id="KW-0808">Transferase</keyword>
<dbReference type="CDD" id="cd08821">
    <property type="entry name" value="FMT_core_like_1"/>
    <property type="match status" value="1"/>
</dbReference>
<proteinExistence type="predicted"/>
<dbReference type="Gene3D" id="3.10.25.20">
    <property type="match status" value="1"/>
</dbReference>
<dbReference type="EMBL" id="LNTC01000174">
    <property type="protein sequence ID" value="OQR40848.1"/>
    <property type="molecule type" value="Genomic_DNA"/>
</dbReference>
<dbReference type="SUPFAM" id="SSF53328">
    <property type="entry name" value="Formyltransferase"/>
    <property type="match status" value="1"/>
</dbReference>
<organism evidence="2 3">
    <name type="scientific">Aliarcobacter cryaerophilus</name>
    <dbReference type="NCBI Taxonomy" id="28198"/>
    <lineage>
        <taxon>Bacteria</taxon>
        <taxon>Pseudomonadati</taxon>
        <taxon>Campylobacterota</taxon>
        <taxon>Epsilonproteobacteria</taxon>
        <taxon>Campylobacterales</taxon>
        <taxon>Arcobacteraceae</taxon>
        <taxon>Aliarcobacter</taxon>
    </lineage>
</organism>
<dbReference type="AlphaFoldDB" id="A0A1V9VAK1"/>
<gene>
    <name evidence="2" type="ORF">AS859_09205</name>
</gene>
<sequence length="232" mass="27272">MKKAIVIATVKEWNINNYFELKKELENEYSLYLLTNKDELSFENIEKINPKYIFFPHWSWIIPQKIYENYESILFHMTDLPYGRGGSPLQNLITNKIYNTKITAIKVSKELDEGDIYLKEDFDISKGSAKEIYENASNLIFKKLIPNIIKKNIVPKKQEGDIVLFKRRTPEQSNIKTLKDISIANLYDFIRMLDAPSYPKAYLELDNLKIELFEVIIKDGKLEGRFEVSKDE</sequence>
<dbReference type="GO" id="GO:0016740">
    <property type="term" value="F:transferase activity"/>
    <property type="evidence" value="ECO:0007669"/>
    <property type="project" value="UniProtKB-KW"/>
</dbReference>
<evidence type="ECO:0000313" key="3">
    <source>
        <dbReference type="Proteomes" id="UP000192599"/>
    </source>
</evidence>
<dbReference type="InterPro" id="IPR036477">
    <property type="entry name" value="Formyl_transf_N_sf"/>
</dbReference>
<dbReference type="Gene3D" id="3.40.50.170">
    <property type="entry name" value="Formyl transferase, N-terminal domain"/>
    <property type="match status" value="1"/>
</dbReference>
<accession>A0A1V9VAK1</accession>
<evidence type="ECO:0000259" key="1">
    <source>
        <dbReference type="Pfam" id="PF21553"/>
    </source>
</evidence>
<comment type="caution">
    <text evidence="2">The sequence shown here is derived from an EMBL/GenBank/DDBJ whole genome shotgun (WGS) entry which is preliminary data.</text>
</comment>
<dbReference type="SUPFAM" id="SSF50486">
    <property type="entry name" value="FMT C-terminal domain-like"/>
    <property type="match status" value="1"/>
</dbReference>
<dbReference type="InterPro" id="IPR011034">
    <property type="entry name" value="Formyl_transferase-like_C_sf"/>
</dbReference>
<dbReference type="Pfam" id="PF21553">
    <property type="entry name" value="Formyl_trans_C_2"/>
    <property type="match status" value="1"/>
</dbReference>
<dbReference type="Proteomes" id="UP000192599">
    <property type="component" value="Unassembled WGS sequence"/>
</dbReference>
<protein>
    <submittedName>
        <fullName evidence="2">Methionyl-tRNA formyltransferase</fullName>
    </submittedName>
</protein>
<feature type="domain" description="Methionyl-tRNA formyltransferase-like C-terminal" evidence="1">
    <location>
        <begin position="170"/>
        <end position="223"/>
    </location>
</feature>
<dbReference type="InterPro" id="IPR049355">
    <property type="entry name" value="Formyl_trans-like_C"/>
</dbReference>
<reference evidence="2 3" key="1">
    <citation type="submission" date="2017-04" db="EMBL/GenBank/DDBJ databases">
        <title>Accumulation and expression of multiple antibiotic resistance genes in Arcobacter cryaerophilus that thrives in sewage.</title>
        <authorList>
            <person name="Millar J.A."/>
            <person name="Raghavan R."/>
        </authorList>
    </citation>
    <scope>NUCLEOTIDE SEQUENCE [LARGE SCALE GENOMIC DNA]</scope>
    <source>
        <strain evidence="2 3">AZT-1</strain>
    </source>
</reference>